<organism evidence="1">
    <name type="scientific">Dichomitus squalens</name>
    <dbReference type="NCBI Taxonomy" id="114155"/>
    <lineage>
        <taxon>Eukaryota</taxon>
        <taxon>Fungi</taxon>
        <taxon>Dikarya</taxon>
        <taxon>Basidiomycota</taxon>
        <taxon>Agaricomycotina</taxon>
        <taxon>Agaricomycetes</taxon>
        <taxon>Polyporales</taxon>
        <taxon>Polyporaceae</taxon>
        <taxon>Dichomitus</taxon>
    </lineage>
</organism>
<dbReference type="EMBL" id="ML143389">
    <property type="protein sequence ID" value="TBU34246.1"/>
    <property type="molecule type" value="Genomic_DNA"/>
</dbReference>
<dbReference type="Proteomes" id="UP000292957">
    <property type="component" value="Unassembled WGS sequence"/>
</dbReference>
<protein>
    <submittedName>
        <fullName evidence="1">Uncharacterized protein</fullName>
    </submittedName>
</protein>
<sequence length="125" mass="13723">MYLLKRFRLSSWRSRKSAPHLHPTIMHQSSSAAPIHSLLADSRSLSIPAHGHAPTYCASWARTPPPPPAKLTLGNLSSTTSAYLRGPMASVREQCCHIFGSGCARHDAGPARRRCCGPLRYRCMS</sequence>
<accession>A0A4Q9N5V6</accession>
<evidence type="ECO:0000313" key="1">
    <source>
        <dbReference type="EMBL" id="TBU34246.1"/>
    </source>
</evidence>
<dbReference type="AlphaFoldDB" id="A0A4Q9N5V6"/>
<proteinExistence type="predicted"/>
<name>A0A4Q9N5V6_9APHY</name>
<gene>
    <name evidence="1" type="ORF">BD311DRAFT_347996</name>
</gene>
<reference evidence="1" key="1">
    <citation type="submission" date="2019-01" db="EMBL/GenBank/DDBJ databases">
        <title>Draft genome sequences of three monokaryotic isolates of the white-rot basidiomycete fungus Dichomitus squalens.</title>
        <authorList>
            <consortium name="DOE Joint Genome Institute"/>
            <person name="Lopez S.C."/>
            <person name="Andreopoulos B."/>
            <person name="Pangilinan J."/>
            <person name="Lipzen A."/>
            <person name="Riley R."/>
            <person name="Ahrendt S."/>
            <person name="Ng V."/>
            <person name="Barry K."/>
            <person name="Daum C."/>
            <person name="Grigoriev I.V."/>
            <person name="Hilden K.S."/>
            <person name="Makela M.R."/>
            <person name="de Vries R.P."/>
        </authorList>
    </citation>
    <scope>NUCLEOTIDE SEQUENCE [LARGE SCALE GENOMIC DNA]</scope>
    <source>
        <strain evidence="1">OM18370.1</strain>
    </source>
</reference>